<evidence type="ECO:0000256" key="2">
    <source>
        <dbReference type="ARBA" id="ARBA00005992"/>
    </source>
</evidence>
<keyword evidence="12" id="KW-1185">Reference proteome</keyword>
<evidence type="ECO:0000256" key="8">
    <source>
        <dbReference type="SAM" id="MobiDB-lite"/>
    </source>
</evidence>
<dbReference type="GO" id="GO:0071555">
    <property type="term" value="P:cell wall organization"/>
    <property type="evidence" value="ECO:0007669"/>
    <property type="project" value="UniProtKB-UniRule"/>
</dbReference>
<dbReference type="GO" id="GO:0005576">
    <property type="term" value="C:extracellular region"/>
    <property type="evidence" value="ECO:0007669"/>
    <property type="project" value="TreeGrafter"/>
</dbReference>
<dbReference type="PANTHER" id="PTHR30582">
    <property type="entry name" value="L,D-TRANSPEPTIDASE"/>
    <property type="match status" value="1"/>
</dbReference>
<comment type="similarity">
    <text evidence="2">Belongs to the YkuD family.</text>
</comment>
<proteinExistence type="inferred from homology"/>
<evidence type="ECO:0000259" key="10">
    <source>
        <dbReference type="PROSITE" id="PS52029"/>
    </source>
</evidence>
<dbReference type="SUPFAM" id="SSF47090">
    <property type="entry name" value="PGBD-like"/>
    <property type="match status" value="1"/>
</dbReference>
<feature type="active site" description="Proton donor/acceptor" evidence="7">
    <location>
        <position position="337"/>
    </location>
</feature>
<reference evidence="11" key="2">
    <citation type="submission" date="2023-01" db="EMBL/GenBank/DDBJ databases">
        <authorList>
            <person name="Sun Q."/>
            <person name="Evtushenko L."/>
        </authorList>
    </citation>
    <scope>NUCLEOTIDE SEQUENCE</scope>
    <source>
        <strain evidence="11">VKM B-2748</strain>
    </source>
</reference>
<evidence type="ECO:0000313" key="11">
    <source>
        <dbReference type="EMBL" id="GLK80142.1"/>
    </source>
</evidence>
<dbReference type="InterPro" id="IPR036366">
    <property type="entry name" value="PGBDSf"/>
</dbReference>
<keyword evidence="3" id="KW-0808">Transferase</keyword>
<accession>A0A9W6N789</accession>
<sequence>MIGMRFVWGIGVGLSALVLIGGPASAQSQSNSPAPPPALTAEAIDGSDFEDWRAGADARAKAAEERKAAEEAVRKAKRARDKKAARERLARLPKPKDAPDPFLVRVQTLLDRAHASPGAIDGRDGDNLKKAQIAFREMRGLPLDGGLDRALWDALAADTAKATKTYLIYPEDVNGRYEAKLPADYAKLAKLKWLGYRDAVEMLGERFHVDPGLLRAMNPGVDFKTAGVPIVVPDVGARAEGKVRRITVDKRLGELRAYDEAGKILLIAPATIGSPDTPSPEGKMTINGSFPDPHYIYDPKKNFQQGKNTRKLTLPPGPNGPVGSMWIDLSKPTYGIHGTPEPSQISKTASHGCVRLTNWDAAELGRLIEPKVTEVEFEG</sequence>
<dbReference type="CDD" id="cd16913">
    <property type="entry name" value="YkuD_like"/>
    <property type="match status" value="1"/>
</dbReference>
<name>A0A9W6N789_9HYPH</name>
<dbReference type="GO" id="GO:0071972">
    <property type="term" value="F:peptidoglycan L,D-transpeptidase activity"/>
    <property type="evidence" value="ECO:0007669"/>
    <property type="project" value="TreeGrafter"/>
</dbReference>
<dbReference type="Gene3D" id="1.10.101.10">
    <property type="entry name" value="PGBD-like superfamily/PGBD"/>
    <property type="match status" value="1"/>
</dbReference>
<dbReference type="AlphaFoldDB" id="A0A9W6N789"/>
<dbReference type="Pfam" id="PF03734">
    <property type="entry name" value="YkuD"/>
    <property type="match status" value="1"/>
</dbReference>
<dbReference type="Gene3D" id="2.40.440.10">
    <property type="entry name" value="L,D-transpeptidase catalytic domain-like"/>
    <property type="match status" value="1"/>
</dbReference>
<dbReference type="PANTHER" id="PTHR30582:SF30">
    <property type="entry name" value="BLR4375 PROTEIN"/>
    <property type="match status" value="1"/>
</dbReference>
<evidence type="ECO:0000256" key="9">
    <source>
        <dbReference type="SAM" id="SignalP"/>
    </source>
</evidence>
<dbReference type="SUPFAM" id="SSF141523">
    <property type="entry name" value="L,D-transpeptidase catalytic domain-like"/>
    <property type="match status" value="1"/>
</dbReference>
<dbReference type="GO" id="GO:0016740">
    <property type="term" value="F:transferase activity"/>
    <property type="evidence" value="ECO:0007669"/>
    <property type="project" value="UniProtKB-KW"/>
</dbReference>
<feature type="compositionally biased region" description="Basic and acidic residues" evidence="8">
    <location>
        <begin position="82"/>
        <end position="96"/>
    </location>
</feature>
<reference evidence="11" key="1">
    <citation type="journal article" date="2014" name="Int. J. Syst. Evol. Microbiol.">
        <title>Complete genome sequence of Corynebacterium casei LMG S-19264T (=DSM 44701T), isolated from a smear-ripened cheese.</title>
        <authorList>
            <consortium name="US DOE Joint Genome Institute (JGI-PGF)"/>
            <person name="Walter F."/>
            <person name="Albersmeier A."/>
            <person name="Kalinowski J."/>
            <person name="Ruckert C."/>
        </authorList>
    </citation>
    <scope>NUCLEOTIDE SEQUENCE</scope>
    <source>
        <strain evidence="11">VKM B-2748</strain>
    </source>
</reference>
<dbReference type="InterPro" id="IPR036365">
    <property type="entry name" value="PGBD-like_sf"/>
</dbReference>
<feature type="active site" description="Nucleophile" evidence="7">
    <location>
        <position position="353"/>
    </location>
</feature>
<protein>
    <recommendedName>
        <fullName evidence="10">L,D-TPase catalytic domain-containing protein</fullName>
    </recommendedName>
</protein>
<evidence type="ECO:0000313" key="12">
    <source>
        <dbReference type="Proteomes" id="UP001143309"/>
    </source>
</evidence>
<keyword evidence="6 7" id="KW-0961">Cell wall biogenesis/degradation</keyword>
<evidence type="ECO:0000256" key="4">
    <source>
        <dbReference type="ARBA" id="ARBA00022960"/>
    </source>
</evidence>
<feature type="domain" description="L,D-TPase catalytic" evidence="10">
    <location>
        <begin position="244"/>
        <end position="378"/>
    </location>
</feature>
<evidence type="ECO:0000256" key="5">
    <source>
        <dbReference type="ARBA" id="ARBA00022984"/>
    </source>
</evidence>
<feature type="region of interest" description="Disordered" evidence="8">
    <location>
        <begin position="72"/>
        <end position="96"/>
    </location>
</feature>
<feature type="chain" id="PRO_5040878051" description="L,D-TPase catalytic domain-containing protein" evidence="9">
    <location>
        <begin position="27"/>
        <end position="379"/>
    </location>
</feature>
<evidence type="ECO:0000256" key="7">
    <source>
        <dbReference type="PROSITE-ProRule" id="PRU01373"/>
    </source>
</evidence>
<dbReference type="InterPro" id="IPR005490">
    <property type="entry name" value="LD_TPept_cat_dom"/>
</dbReference>
<dbReference type="GO" id="GO:0018104">
    <property type="term" value="P:peptidoglycan-protein cross-linking"/>
    <property type="evidence" value="ECO:0007669"/>
    <property type="project" value="TreeGrafter"/>
</dbReference>
<dbReference type="InterPro" id="IPR038063">
    <property type="entry name" value="Transpep_catalytic_dom"/>
</dbReference>
<evidence type="ECO:0000256" key="1">
    <source>
        <dbReference type="ARBA" id="ARBA00004752"/>
    </source>
</evidence>
<evidence type="ECO:0000256" key="3">
    <source>
        <dbReference type="ARBA" id="ARBA00022679"/>
    </source>
</evidence>
<keyword evidence="9" id="KW-0732">Signal</keyword>
<dbReference type="Proteomes" id="UP001143309">
    <property type="component" value="Unassembled WGS sequence"/>
</dbReference>
<evidence type="ECO:0000256" key="6">
    <source>
        <dbReference type="ARBA" id="ARBA00023316"/>
    </source>
</evidence>
<gene>
    <name evidence="11" type="ORF">GCM10008174_18830</name>
</gene>
<comment type="pathway">
    <text evidence="1 7">Cell wall biogenesis; peptidoglycan biosynthesis.</text>
</comment>
<comment type="caution">
    <text evidence="11">The sequence shown here is derived from an EMBL/GenBank/DDBJ whole genome shotgun (WGS) entry which is preliminary data.</text>
</comment>
<keyword evidence="5 7" id="KW-0573">Peptidoglycan synthesis</keyword>
<dbReference type="GO" id="GO:0008360">
    <property type="term" value="P:regulation of cell shape"/>
    <property type="evidence" value="ECO:0007669"/>
    <property type="project" value="UniProtKB-UniRule"/>
</dbReference>
<keyword evidence="4 7" id="KW-0133">Cell shape</keyword>
<organism evidence="11 12">
    <name type="scientific">Methylopila turkensis</name>
    <dbReference type="NCBI Taxonomy" id="1437816"/>
    <lineage>
        <taxon>Bacteria</taxon>
        <taxon>Pseudomonadati</taxon>
        <taxon>Pseudomonadota</taxon>
        <taxon>Alphaproteobacteria</taxon>
        <taxon>Hyphomicrobiales</taxon>
        <taxon>Methylopilaceae</taxon>
        <taxon>Methylopila</taxon>
    </lineage>
</organism>
<dbReference type="EMBL" id="BSFL01000002">
    <property type="protein sequence ID" value="GLK80142.1"/>
    <property type="molecule type" value="Genomic_DNA"/>
</dbReference>
<dbReference type="PROSITE" id="PS52029">
    <property type="entry name" value="LD_TPASE"/>
    <property type="match status" value="1"/>
</dbReference>
<feature type="signal peptide" evidence="9">
    <location>
        <begin position="1"/>
        <end position="26"/>
    </location>
</feature>
<dbReference type="InterPro" id="IPR050979">
    <property type="entry name" value="LD-transpeptidase"/>
</dbReference>